<keyword evidence="1 2" id="KW-0238">DNA-binding</keyword>
<dbReference type="PANTHER" id="PTHR43479:SF11">
    <property type="entry name" value="ACREF_ENVCD OPERON REPRESSOR-RELATED"/>
    <property type="match status" value="1"/>
</dbReference>
<dbReference type="KEGG" id="afx:JZ786_08860"/>
<name>A0A9X7W2A0_9BACL</name>
<dbReference type="PROSITE" id="PS50977">
    <property type="entry name" value="HTH_TETR_2"/>
    <property type="match status" value="1"/>
</dbReference>
<proteinExistence type="predicted"/>
<feature type="DNA-binding region" description="H-T-H motif" evidence="2">
    <location>
        <begin position="31"/>
        <end position="50"/>
    </location>
</feature>
<dbReference type="Gene3D" id="1.10.357.10">
    <property type="entry name" value="Tetracycline Repressor, domain 2"/>
    <property type="match status" value="1"/>
</dbReference>
<dbReference type="PRINTS" id="PR00455">
    <property type="entry name" value="HTHTETR"/>
</dbReference>
<evidence type="ECO:0000259" key="3">
    <source>
        <dbReference type="PROSITE" id="PS50977"/>
    </source>
</evidence>
<feature type="domain" description="HTH tetR-type" evidence="3">
    <location>
        <begin position="8"/>
        <end position="68"/>
    </location>
</feature>
<evidence type="ECO:0000256" key="1">
    <source>
        <dbReference type="ARBA" id="ARBA00023125"/>
    </source>
</evidence>
<dbReference type="SUPFAM" id="SSF46689">
    <property type="entry name" value="Homeodomain-like"/>
    <property type="match status" value="1"/>
</dbReference>
<dbReference type="InterPro" id="IPR009057">
    <property type="entry name" value="Homeodomain-like_sf"/>
</dbReference>
<dbReference type="EMBL" id="CP071182">
    <property type="protein sequence ID" value="QSO49019.1"/>
    <property type="molecule type" value="Genomic_DNA"/>
</dbReference>
<accession>A0A9X7W2A0</accession>
<protein>
    <submittedName>
        <fullName evidence="4">TetR/AcrR family transcriptional regulator</fullName>
    </submittedName>
</protein>
<keyword evidence="5" id="KW-1185">Reference proteome</keyword>
<dbReference type="GO" id="GO:0003677">
    <property type="term" value="F:DNA binding"/>
    <property type="evidence" value="ECO:0007669"/>
    <property type="project" value="UniProtKB-UniRule"/>
</dbReference>
<organism evidence="4 5">
    <name type="scientific">Alicyclobacillus mengziensis</name>
    <dbReference type="NCBI Taxonomy" id="2931921"/>
    <lineage>
        <taxon>Bacteria</taxon>
        <taxon>Bacillati</taxon>
        <taxon>Bacillota</taxon>
        <taxon>Bacilli</taxon>
        <taxon>Bacillales</taxon>
        <taxon>Alicyclobacillaceae</taxon>
        <taxon>Alicyclobacillus</taxon>
    </lineage>
</organism>
<sequence>MRMPMSKRERHAHILRVAKQLFVERGYDDVTIADVIKASDIARGTFYLHFDSLESLLTALFEEVVQETWQRIAPILESVEGIEACTVETVHTVFRMFDNTEDSLVEVFFSGGGAEFMRRKEEALYEHLGSLVEEAVAKRHHLLHDGQIPEAERNLKWTVVMLVSLVANMSHYAAHQVRPETREEFEQHLVNFVLAGMMSQMQTLEARNSSWSPEVN</sequence>
<evidence type="ECO:0000313" key="5">
    <source>
        <dbReference type="Proteomes" id="UP000663505"/>
    </source>
</evidence>
<evidence type="ECO:0000256" key="2">
    <source>
        <dbReference type="PROSITE-ProRule" id="PRU00335"/>
    </source>
</evidence>
<dbReference type="InterPro" id="IPR050624">
    <property type="entry name" value="HTH-type_Tx_Regulator"/>
</dbReference>
<dbReference type="InterPro" id="IPR001647">
    <property type="entry name" value="HTH_TetR"/>
</dbReference>
<dbReference type="Pfam" id="PF00440">
    <property type="entry name" value="TetR_N"/>
    <property type="match status" value="1"/>
</dbReference>
<reference evidence="4 5" key="1">
    <citation type="submission" date="2021-02" db="EMBL/GenBank/DDBJ databases">
        <title>Alicyclobacillus curvatus sp. nov. and Alicyclobacillus mengziensis sp. nov., two acidophilic bacteria isolated from acid mine drainage.</title>
        <authorList>
            <person name="Huang Y."/>
        </authorList>
    </citation>
    <scope>NUCLEOTIDE SEQUENCE [LARGE SCALE GENOMIC DNA]</scope>
    <source>
        <strain evidence="4 5">S30H14</strain>
    </source>
</reference>
<evidence type="ECO:0000313" key="4">
    <source>
        <dbReference type="EMBL" id="QSO49019.1"/>
    </source>
</evidence>
<dbReference type="PANTHER" id="PTHR43479">
    <property type="entry name" value="ACREF/ENVCD OPERON REPRESSOR-RELATED"/>
    <property type="match status" value="1"/>
</dbReference>
<dbReference type="Proteomes" id="UP000663505">
    <property type="component" value="Chromosome"/>
</dbReference>
<dbReference type="AlphaFoldDB" id="A0A9X7W2A0"/>
<gene>
    <name evidence="4" type="ORF">JZ786_08860</name>
</gene>